<feature type="transmembrane region" description="Helical" evidence="6">
    <location>
        <begin position="123"/>
        <end position="150"/>
    </location>
</feature>
<evidence type="ECO:0000313" key="8">
    <source>
        <dbReference type="EMBL" id="GAA1579830.1"/>
    </source>
</evidence>
<keyword evidence="9" id="KW-1185">Reference proteome</keyword>
<accession>A0ABP4PJB2</accession>
<dbReference type="Pfam" id="PF02683">
    <property type="entry name" value="DsbD_TM"/>
    <property type="match status" value="1"/>
</dbReference>
<comment type="subcellular location">
    <subcellularLocation>
        <location evidence="1">Membrane</location>
        <topology evidence="1">Multi-pass membrane protein</topology>
    </subcellularLocation>
</comment>
<evidence type="ECO:0000256" key="5">
    <source>
        <dbReference type="ARBA" id="ARBA00023136"/>
    </source>
</evidence>
<dbReference type="EMBL" id="BAAAOS010000020">
    <property type="protein sequence ID" value="GAA1579830.1"/>
    <property type="molecule type" value="Genomic_DNA"/>
</dbReference>
<feature type="transmembrane region" description="Helical" evidence="6">
    <location>
        <begin position="255"/>
        <end position="275"/>
    </location>
</feature>
<keyword evidence="5 6" id="KW-0472">Membrane</keyword>
<feature type="domain" description="Cytochrome C biogenesis protein transmembrane" evidence="7">
    <location>
        <begin position="6"/>
        <end position="182"/>
    </location>
</feature>
<keyword evidence="3 6" id="KW-0812">Transmembrane</keyword>
<dbReference type="Proteomes" id="UP001500393">
    <property type="component" value="Unassembled WGS sequence"/>
</dbReference>
<comment type="caution">
    <text evidence="8">The sequence shown here is derived from an EMBL/GenBank/DDBJ whole genome shotgun (WGS) entry which is preliminary data.</text>
</comment>
<organism evidence="8 9">
    <name type="scientific">Kribbella sancticallisti</name>
    <dbReference type="NCBI Taxonomy" id="460087"/>
    <lineage>
        <taxon>Bacteria</taxon>
        <taxon>Bacillati</taxon>
        <taxon>Actinomycetota</taxon>
        <taxon>Actinomycetes</taxon>
        <taxon>Propionibacteriales</taxon>
        <taxon>Kribbellaceae</taxon>
        <taxon>Kribbella</taxon>
    </lineage>
</organism>
<feature type="transmembrane region" description="Helical" evidence="6">
    <location>
        <begin position="50"/>
        <end position="75"/>
    </location>
</feature>
<evidence type="ECO:0000256" key="4">
    <source>
        <dbReference type="ARBA" id="ARBA00022989"/>
    </source>
</evidence>
<keyword evidence="4 6" id="KW-1133">Transmembrane helix</keyword>
<evidence type="ECO:0000256" key="1">
    <source>
        <dbReference type="ARBA" id="ARBA00004141"/>
    </source>
</evidence>
<dbReference type="RefSeq" id="WP_344215447.1">
    <property type="nucleotide sequence ID" value="NZ_BAAAOS010000020.1"/>
</dbReference>
<feature type="transmembrane region" description="Helical" evidence="6">
    <location>
        <begin position="81"/>
        <end position="102"/>
    </location>
</feature>
<evidence type="ECO:0000256" key="3">
    <source>
        <dbReference type="ARBA" id="ARBA00022692"/>
    </source>
</evidence>
<comment type="similarity">
    <text evidence="2">Belongs to the DsbD family.</text>
</comment>
<evidence type="ECO:0000259" key="7">
    <source>
        <dbReference type="Pfam" id="PF02683"/>
    </source>
</evidence>
<dbReference type="InterPro" id="IPR003834">
    <property type="entry name" value="Cyt_c_assmbl_TM_dom"/>
</dbReference>
<name>A0ABP4PJB2_9ACTN</name>
<sequence length="283" mass="29357">MDEGLLAVALGAGMLASVNPCGFALLPAYLSLLVVGDEPPSRAVAVGRALVLTGWMTLGFVAVFGVFGLAVAPVASSIQRYLPWFTVGLGVLLVGVGGWLLTGRSLPYLRLHRRGPATITRSWRSMIAFGASYAVASLSCTIAPFLAVVVSSFRAGSFWSGAVLFLAYAAGMGLVVAIAAVAVALARTSLIGRLRRVGAAVPRIAGILLIAAGGYVAYYGWWEIRTLRGEPTADDPIITAAAAIQHSLANAIGRLGVPGAAVLAVLVLVITGILIRRRQHGNR</sequence>
<feature type="transmembrane region" description="Helical" evidence="6">
    <location>
        <begin position="162"/>
        <end position="185"/>
    </location>
</feature>
<feature type="transmembrane region" description="Helical" evidence="6">
    <location>
        <begin position="197"/>
        <end position="221"/>
    </location>
</feature>
<protein>
    <submittedName>
        <fullName evidence="8">Cytochrome c biogenesis CcdA family protein</fullName>
    </submittedName>
</protein>
<proteinExistence type="inferred from homology"/>
<dbReference type="PANTHER" id="PTHR31272">
    <property type="entry name" value="CYTOCHROME C-TYPE BIOGENESIS PROTEIN HI_1454-RELATED"/>
    <property type="match status" value="1"/>
</dbReference>
<dbReference type="PANTHER" id="PTHR31272:SF4">
    <property type="entry name" value="CYTOCHROME C-TYPE BIOGENESIS PROTEIN HI_1454-RELATED"/>
    <property type="match status" value="1"/>
</dbReference>
<feature type="transmembrane region" description="Helical" evidence="6">
    <location>
        <begin position="6"/>
        <end position="30"/>
    </location>
</feature>
<dbReference type="InterPro" id="IPR051790">
    <property type="entry name" value="Cytochrome_c-biogenesis_DsbD"/>
</dbReference>
<evidence type="ECO:0000313" key="9">
    <source>
        <dbReference type="Proteomes" id="UP001500393"/>
    </source>
</evidence>
<evidence type="ECO:0000256" key="6">
    <source>
        <dbReference type="SAM" id="Phobius"/>
    </source>
</evidence>
<reference evidence="9" key="1">
    <citation type="journal article" date="2019" name="Int. J. Syst. Evol. Microbiol.">
        <title>The Global Catalogue of Microorganisms (GCM) 10K type strain sequencing project: providing services to taxonomists for standard genome sequencing and annotation.</title>
        <authorList>
            <consortium name="The Broad Institute Genomics Platform"/>
            <consortium name="The Broad Institute Genome Sequencing Center for Infectious Disease"/>
            <person name="Wu L."/>
            <person name="Ma J."/>
        </authorList>
    </citation>
    <scope>NUCLEOTIDE SEQUENCE [LARGE SCALE GENOMIC DNA]</scope>
    <source>
        <strain evidence="9">JCM 14969</strain>
    </source>
</reference>
<evidence type="ECO:0000256" key="2">
    <source>
        <dbReference type="ARBA" id="ARBA00006143"/>
    </source>
</evidence>
<gene>
    <name evidence="8" type="ORF">GCM10009789_36990</name>
</gene>